<accession>A0ACC3BED1</accession>
<name>A0ACC3BED1_9EURO</name>
<reference evidence="1 2" key="1">
    <citation type="journal article" date="2023" name="ACS Omega">
        <title>Identification of the Neoaspergillic Acid Biosynthesis Gene Cluster by Establishing an In Vitro CRISPR-Ribonucleoprotein Genetic System in Aspergillus melleus.</title>
        <authorList>
            <person name="Yuan B."/>
            <person name="Grau M.F."/>
            <person name="Murata R.M."/>
            <person name="Torok T."/>
            <person name="Venkateswaran K."/>
            <person name="Stajich J.E."/>
            <person name="Wang C.C.C."/>
        </authorList>
    </citation>
    <scope>NUCLEOTIDE SEQUENCE [LARGE SCALE GENOMIC DNA]</scope>
    <source>
        <strain evidence="1 2">IMV 1140</strain>
    </source>
</reference>
<proteinExistence type="predicted"/>
<dbReference type="Proteomes" id="UP001177260">
    <property type="component" value="Unassembled WGS sequence"/>
</dbReference>
<evidence type="ECO:0000313" key="1">
    <source>
        <dbReference type="EMBL" id="KAK1148961.1"/>
    </source>
</evidence>
<evidence type="ECO:0000313" key="2">
    <source>
        <dbReference type="Proteomes" id="UP001177260"/>
    </source>
</evidence>
<sequence length="338" mass="38047">MLSRPDLREDNPQSTYDYTDESQNDNRGALTKLQIQQCSLQEALEDSASGFKENTGHVEIASTLTDAVQDAWMVIESVPEQISQKTHVLGEIDKLAHPLTIVATNSSSIRSSRLVSSLSDERQCRFLNTHYIRPPEVPIMEIMTCGRTSAAVIMESAARMEPVRLEPLIVERESMGFVSNRIWAAIKREVVFVPAERVGTAEDIDRVFKANLHAAWGPCELMDMVGLQIVCDIEVVYIEERNVPAYVVEFIRQNYTPTDTSSTHLDTASKDDSYTPLMGTFLRPYKCQDKRRLEDETGWARERAGRSVKTVHGVQWDLFHGEYLYACGDSSSAVLQPP</sequence>
<keyword evidence="2" id="KW-1185">Reference proteome</keyword>
<organism evidence="1 2">
    <name type="scientific">Aspergillus melleus</name>
    <dbReference type="NCBI Taxonomy" id="138277"/>
    <lineage>
        <taxon>Eukaryota</taxon>
        <taxon>Fungi</taxon>
        <taxon>Dikarya</taxon>
        <taxon>Ascomycota</taxon>
        <taxon>Pezizomycotina</taxon>
        <taxon>Eurotiomycetes</taxon>
        <taxon>Eurotiomycetidae</taxon>
        <taxon>Eurotiales</taxon>
        <taxon>Aspergillaceae</taxon>
        <taxon>Aspergillus</taxon>
        <taxon>Aspergillus subgen. Circumdati</taxon>
    </lineage>
</organism>
<gene>
    <name evidence="1" type="ORF">N8T08_007636</name>
</gene>
<protein>
    <submittedName>
        <fullName evidence="1">Uncharacterized protein</fullName>
    </submittedName>
</protein>
<dbReference type="EMBL" id="JAOPJF010000005">
    <property type="protein sequence ID" value="KAK1148961.1"/>
    <property type="molecule type" value="Genomic_DNA"/>
</dbReference>
<comment type="caution">
    <text evidence="1">The sequence shown here is derived from an EMBL/GenBank/DDBJ whole genome shotgun (WGS) entry which is preliminary data.</text>
</comment>